<dbReference type="EnsemblMetazoa" id="BGLB019697-RE">
    <property type="protein sequence ID" value="BGLB019697-PE"/>
    <property type="gene ID" value="BGLB019697"/>
</dbReference>
<name>A0A2C9KHI3_BIOGL</name>
<dbReference type="KEGG" id="bgt:106072024"/>
<dbReference type="VEuPathDB" id="VectorBase:BGLAX_049152"/>
<dbReference type="Pfam" id="PF13365">
    <property type="entry name" value="Trypsin_2"/>
    <property type="match status" value="1"/>
</dbReference>
<sequence>MNKRGRFKYLTTKYEIDLQKHETQCPKNPGHTQFIPAYTFCLENLPEDYRDVDLYEYIKSAAYLSVRIGAPVTTNKPIHCLNSEVSYELFTEENLDYLTGSGMIVGIEKQTCRSCPCKKCSSSKQPSPNWWRLYVLTAAHVVGDEKAASYTTLRLFFDQPISPKEILNDVQVYRKDLHYDLCELCCLTCDSQLANNLEGMITKYKNMQMKFYDKDLKHFCFIVSHPHGYSKQISIGSWEQKHRLGKYDHQYIYNTCTCPGSSGAVVHCVGHNWRWNVHCGVLNSGRNISSIGPVLEQ</sequence>
<reference evidence="1" key="1">
    <citation type="journal article" date="2004" name="J. Parasitol.">
        <title>The mitochondrial genome of Biomphalaria glabrata (Gastropoda: Basommatophora), intermediate host of Schistosoma mansoni.</title>
        <authorList>
            <person name="DeJong R.J."/>
            <person name="Emery A.M."/>
            <person name="Adema C.M."/>
        </authorList>
    </citation>
    <scope>NUCLEOTIDE SEQUENCE</scope>
    <source>
        <strain evidence="1">BB02</strain>
    </source>
</reference>
<dbReference type="EnsemblMetazoa" id="BGLB019697-RA">
    <property type="protein sequence ID" value="BGLB019697-PA"/>
    <property type="gene ID" value="BGLB019697"/>
</dbReference>
<organism evidence="1 2">
    <name type="scientific">Biomphalaria glabrata</name>
    <name type="common">Bloodfluke planorb</name>
    <name type="synonym">Freshwater snail</name>
    <dbReference type="NCBI Taxonomy" id="6526"/>
    <lineage>
        <taxon>Eukaryota</taxon>
        <taxon>Metazoa</taxon>
        <taxon>Spiralia</taxon>
        <taxon>Lophotrochozoa</taxon>
        <taxon>Mollusca</taxon>
        <taxon>Gastropoda</taxon>
        <taxon>Heterobranchia</taxon>
        <taxon>Euthyneura</taxon>
        <taxon>Panpulmonata</taxon>
        <taxon>Hygrophila</taxon>
        <taxon>Lymnaeoidea</taxon>
        <taxon>Planorbidae</taxon>
        <taxon>Biomphalaria</taxon>
    </lineage>
</organism>
<evidence type="ECO:0000313" key="2">
    <source>
        <dbReference type="Proteomes" id="UP000076420"/>
    </source>
</evidence>
<gene>
    <name evidence="1" type="primary">106072024</name>
</gene>
<evidence type="ECO:0008006" key="3">
    <source>
        <dbReference type="Google" id="ProtNLM"/>
    </source>
</evidence>
<dbReference type="RefSeq" id="XP_013087722.2">
    <property type="nucleotide sequence ID" value="XM_013232268.2"/>
</dbReference>
<dbReference type="Proteomes" id="UP000076420">
    <property type="component" value="Unassembled WGS sequence"/>
</dbReference>
<dbReference type="EnsemblMetazoa" id="BGLB019697-RF">
    <property type="protein sequence ID" value="BGLB019697-PF"/>
    <property type="gene ID" value="BGLB019697"/>
</dbReference>
<dbReference type="RefSeq" id="XP_013087725.2">
    <property type="nucleotide sequence ID" value="XM_013232271.2"/>
</dbReference>
<dbReference type="SUPFAM" id="SSF50494">
    <property type="entry name" value="Trypsin-like serine proteases"/>
    <property type="match status" value="1"/>
</dbReference>
<evidence type="ECO:0000313" key="1">
    <source>
        <dbReference type="EnsemblMetazoa" id="BGLB019697-PB"/>
    </source>
</evidence>
<dbReference type="InterPro" id="IPR009003">
    <property type="entry name" value="Peptidase_S1_PA"/>
</dbReference>
<proteinExistence type="predicted"/>
<protein>
    <recommendedName>
        <fullName evidence="3">Peptidase S1 domain-containing protein</fullName>
    </recommendedName>
</protein>
<dbReference type="EnsemblMetazoa" id="BGLB019697-RC">
    <property type="protein sequence ID" value="BGLB019697-PC"/>
    <property type="gene ID" value="BGLB019697"/>
</dbReference>
<dbReference type="EnsemblMetazoa" id="BGLB019697-RB">
    <property type="protein sequence ID" value="BGLB019697-PB"/>
    <property type="gene ID" value="BGLB019697"/>
</dbReference>
<reference evidence="1" key="3">
    <citation type="submission" date="2020-05" db="UniProtKB">
        <authorList>
            <consortium name="EnsemblMetazoa"/>
        </authorList>
    </citation>
    <scope>IDENTIFICATION</scope>
    <source>
        <strain evidence="1">BB02</strain>
    </source>
</reference>
<reference evidence="1" key="2">
    <citation type="submission" date="2013-03" db="EMBL/GenBank/DDBJ databases">
        <title>Sequence assembly of the Biomphalaria glabrata genome version 4.3.</title>
        <authorList>
            <person name="Warren W."/>
            <person name="Wilson R.K."/>
            <person name="Hillier L.W."/>
            <person name="Minx P."/>
        </authorList>
    </citation>
    <scope>NUCLEOTIDE SEQUENCE</scope>
    <source>
        <strain evidence="1">BB02</strain>
    </source>
</reference>
<dbReference type="AlphaFoldDB" id="A0A2C9KHI3"/>
<accession>A0A2C9KHI3</accession>
<dbReference type="VEuPathDB" id="VectorBase:BGLB019697"/>
<dbReference type="OrthoDB" id="6217307at2759"/>